<protein>
    <submittedName>
        <fullName evidence="2">Uncharacterized protein</fullName>
    </submittedName>
</protein>
<evidence type="ECO:0000256" key="1">
    <source>
        <dbReference type="SAM" id="MobiDB-lite"/>
    </source>
</evidence>
<sequence length="200" mass="20704">MAPKASGSTAEGTAISDAIVGFSLRETKLLAAAFVAMTAPGKINYDLMAELTGNTVNSLRKMFPPIKQRVIAAHPSFGVFMSGAISAAGIDGPSTPVKANGGRKRKNAFPENEDANDAEDGDNGTATGPVNKGKGKAKAAASDTGDVAKRRPGRPRKAKVEAEAGPEKADANTEVKSDTEDMIKLEPKPASIFGGDDYNQ</sequence>
<evidence type="ECO:0000313" key="3">
    <source>
        <dbReference type="Proteomes" id="UP000799778"/>
    </source>
</evidence>
<dbReference type="EMBL" id="ML978080">
    <property type="protein sequence ID" value="KAF2008993.1"/>
    <property type="molecule type" value="Genomic_DNA"/>
</dbReference>
<keyword evidence="3" id="KW-1185">Reference proteome</keyword>
<dbReference type="GeneID" id="54292160"/>
<gene>
    <name evidence="2" type="ORF">BU24DRAFT_89514</name>
</gene>
<accession>A0A6A5X7S1</accession>
<evidence type="ECO:0000313" key="2">
    <source>
        <dbReference type="EMBL" id="KAF2008993.1"/>
    </source>
</evidence>
<feature type="compositionally biased region" description="Acidic residues" evidence="1">
    <location>
        <begin position="111"/>
        <end position="122"/>
    </location>
</feature>
<dbReference type="RefSeq" id="XP_033377332.1">
    <property type="nucleotide sequence ID" value="XM_033534763.1"/>
</dbReference>
<feature type="compositionally biased region" description="Basic and acidic residues" evidence="1">
    <location>
        <begin position="158"/>
        <end position="187"/>
    </location>
</feature>
<proteinExistence type="predicted"/>
<dbReference type="Proteomes" id="UP000799778">
    <property type="component" value="Unassembled WGS sequence"/>
</dbReference>
<feature type="region of interest" description="Disordered" evidence="1">
    <location>
        <begin position="90"/>
        <end position="200"/>
    </location>
</feature>
<organism evidence="2 3">
    <name type="scientific">Aaosphaeria arxii CBS 175.79</name>
    <dbReference type="NCBI Taxonomy" id="1450172"/>
    <lineage>
        <taxon>Eukaryota</taxon>
        <taxon>Fungi</taxon>
        <taxon>Dikarya</taxon>
        <taxon>Ascomycota</taxon>
        <taxon>Pezizomycotina</taxon>
        <taxon>Dothideomycetes</taxon>
        <taxon>Pleosporomycetidae</taxon>
        <taxon>Pleosporales</taxon>
        <taxon>Pleosporales incertae sedis</taxon>
        <taxon>Aaosphaeria</taxon>
    </lineage>
</organism>
<dbReference type="AlphaFoldDB" id="A0A6A5X7S1"/>
<dbReference type="OrthoDB" id="3796455at2759"/>
<name>A0A6A5X7S1_9PLEO</name>
<reference evidence="2" key="1">
    <citation type="journal article" date="2020" name="Stud. Mycol.">
        <title>101 Dothideomycetes genomes: a test case for predicting lifestyles and emergence of pathogens.</title>
        <authorList>
            <person name="Haridas S."/>
            <person name="Albert R."/>
            <person name="Binder M."/>
            <person name="Bloem J."/>
            <person name="Labutti K."/>
            <person name="Salamov A."/>
            <person name="Andreopoulos B."/>
            <person name="Baker S."/>
            <person name="Barry K."/>
            <person name="Bills G."/>
            <person name="Bluhm B."/>
            <person name="Cannon C."/>
            <person name="Castanera R."/>
            <person name="Culley D."/>
            <person name="Daum C."/>
            <person name="Ezra D."/>
            <person name="Gonzalez J."/>
            <person name="Henrissat B."/>
            <person name="Kuo A."/>
            <person name="Liang C."/>
            <person name="Lipzen A."/>
            <person name="Lutzoni F."/>
            <person name="Magnuson J."/>
            <person name="Mondo S."/>
            <person name="Nolan M."/>
            <person name="Ohm R."/>
            <person name="Pangilinan J."/>
            <person name="Park H.-J."/>
            <person name="Ramirez L."/>
            <person name="Alfaro M."/>
            <person name="Sun H."/>
            <person name="Tritt A."/>
            <person name="Yoshinaga Y."/>
            <person name="Zwiers L.-H."/>
            <person name="Turgeon B."/>
            <person name="Goodwin S."/>
            <person name="Spatafora J."/>
            <person name="Crous P."/>
            <person name="Grigoriev I."/>
        </authorList>
    </citation>
    <scope>NUCLEOTIDE SEQUENCE</scope>
    <source>
        <strain evidence="2">CBS 175.79</strain>
    </source>
</reference>